<organism evidence="2 3">
    <name type="scientific">Protopolystoma xenopodis</name>
    <dbReference type="NCBI Taxonomy" id="117903"/>
    <lineage>
        <taxon>Eukaryota</taxon>
        <taxon>Metazoa</taxon>
        <taxon>Spiralia</taxon>
        <taxon>Lophotrochozoa</taxon>
        <taxon>Platyhelminthes</taxon>
        <taxon>Monogenea</taxon>
        <taxon>Polyopisthocotylea</taxon>
        <taxon>Polystomatidea</taxon>
        <taxon>Polystomatidae</taxon>
        <taxon>Protopolystoma</taxon>
    </lineage>
</organism>
<feature type="region of interest" description="Disordered" evidence="1">
    <location>
        <begin position="1"/>
        <end position="30"/>
    </location>
</feature>
<keyword evidence="3" id="KW-1185">Reference proteome</keyword>
<gene>
    <name evidence="2" type="ORF">PXEA_LOCUS36331</name>
</gene>
<dbReference type="AlphaFoldDB" id="A0A448XR66"/>
<feature type="compositionally biased region" description="Polar residues" evidence="1">
    <location>
        <begin position="1"/>
        <end position="11"/>
    </location>
</feature>
<protein>
    <submittedName>
        <fullName evidence="2">Uncharacterized protein</fullName>
    </submittedName>
</protein>
<accession>A0A448XR66</accession>
<feature type="region of interest" description="Disordered" evidence="1">
    <location>
        <begin position="106"/>
        <end position="147"/>
    </location>
</feature>
<comment type="caution">
    <text evidence="2">The sequence shown here is derived from an EMBL/GenBank/DDBJ whole genome shotgun (WGS) entry which is preliminary data.</text>
</comment>
<dbReference type="EMBL" id="CAAALY010277361">
    <property type="protein sequence ID" value="VEL42891.1"/>
    <property type="molecule type" value="Genomic_DNA"/>
</dbReference>
<name>A0A448XR66_9PLAT</name>
<feature type="compositionally biased region" description="Pro residues" evidence="1">
    <location>
        <begin position="113"/>
        <end position="123"/>
    </location>
</feature>
<evidence type="ECO:0000256" key="1">
    <source>
        <dbReference type="SAM" id="MobiDB-lite"/>
    </source>
</evidence>
<evidence type="ECO:0000313" key="2">
    <source>
        <dbReference type="EMBL" id="VEL42891.1"/>
    </source>
</evidence>
<reference evidence="2" key="1">
    <citation type="submission" date="2018-11" db="EMBL/GenBank/DDBJ databases">
        <authorList>
            <consortium name="Pathogen Informatics"/>
        </authorList>
    </citation>
    <scope>NUCLEOTIDE SEQUENCE</scope>
</reference>
<dbReference type="Proteomes" id="UP000784294">
    <property type="component" value="Unassembled WGS sequence"/>
</dbReference>
<sequence>MWPQVSVSSQPAVEKRSFSRQSNASDHSRLSAGVSGFLPLGASLPRLPMLPPCSGAATGPSTLAAFLNSPGRQGLPSLPGSAFMPPPPPPGLIFPPFPHLGLNAVIPSTATFSPPPHKPPSDPGSPSSNRIQQEESARSVFCPSNIN</sequence>
<proteinExistence type="predicted"/>
<evidence type="ECO:0000313" key="3">
    <source>
        <dbReference type="Proteomes" id="UP000784294"/>
    </source>
</evidence>